<evidence type="ECO:0000313" key="4">
    <source>
        <dbReference type="Proteomes" id="UP000014760"/>
    </source>
</evidence>
<name>R7V037_CAPTE</name>
<feature type="region of interest" description="Disordered" evidence="1">
    <location>
        <begin position="125"/>
        <end position="144"/>
    </location>
</feature>
<proteinExistence type="predicted"/>
<protein>
    <submittedName>
        <fullName evidence="2 3">Uncharacterized protein</fullName>
    </submittedName>
</protein>
<gene>
    <name evidence="2" type="ORF">CAPTEDRAFT_228597</name>
</gene>
<sequence>MSAGCQKVQVVESEKSPKVVSSNWKEQVLLDRDIKVLQRSEHAVVNKIIIEQKILNKRFNKKIHCAKLAAARSSGDKVLESTLRAKNISVLNTDIGKTPDGKANDPDTQILSFIWERGKVDIQRRLSSNDRSKRTTTSRPRPEGTVTFVLDDQRSITPTTRPVTAVPLGNTRNCNRPKTVIGIRAAQSPRAKLQVPTHPCSAAPGIRAQRGNSSRMKLGSVFGPEIREKTLLDVQRECVKSADYERRVREFGAKVKPLASNDNQDDDYYATKMKNLNRQVSDDINGTESPLSQSLLRQFGSPEVRSLTLKSVCFDFEHGGNSSAQF</sequence>
<evidence type="ECO:0000313" key="3">
    <source>
        <dbReference type="EnsemblMetazoa" id="CapteP228597"/>
    </source>
</evidence>
<dbReference type="AlphaFoldDB" id="R7V037"/>
<dbReference type="Proteomes" id="UP000014760">
    <property type="component" value="Unassembled WGS sequence"/>
</dbReference>
<reference evidence="2 4" key="2">
    <citation type="journal article" date="2013" name="Nature">
        <title>Insights into bilaterian evolution from three spiralian genomes.</title>
        <authorList>
            <person name="Simakov O."/>
            <person name="Marletaz F."/>
            <person name="Cho S.J."/>
            <person name="Edsinger-Gonzales E."/>
            <person name="Havlak P."/>
            <person name="Hellsten U."/>
            <person name="Kuo D.H."/>
            <person name="Larsson T."/>
            <person name="Lv J."/>
            <person name="Arendt D."/>
            <person name="Savage R."/>
            <person name="Osoegawa K."/>
            <person name="de Jong P."/>
            <person name="Grimwood J."/>
            <person name="Chapman J.A."/>
            <person name="Shapiro H."/>
            <person name="Aerts A."/>
            <person name="Otillar R.P."/>
            <person name="Terry A.Y."/>
            <person name="Boore J.L."/>
            <person name="Grigoriev I.V."/>
            <person name="Lindberg D.R."/>
            <person name="Seaver E.C."/>
            <person name="Weisblat D.A."/>
            <person name="Putnam N.H."/>
            <person name="Rokhsar D.S."/>
        </authorList>
    </citation>
    <scope>NUCLEOTIDE SEQUENCE</scope>
    <source>
        <strain evidence="2 4">I ESC-2004</strain>
    </source>
</reference>
<accession>R7V037</accession>
<dbReference type="OrthoDB" id="6125732at2759"/>
<keyword evidence="4" id="KW-1185">Reference proteome</keyword>
<evidence type="ECO:0000313" key="2">
    <source>
        <dbReference type="EMBL" id="ELU11924.1"/>
    </source>
</evidence>
<feature type="region of interest" description="Disordered" evidence="1">
    <location>
        <begin position="188"/>
        <end position="211"/>
    </location>
</feature>
<reference evidence="3" key="3">
    <citation type="submission" date="2015-06" db="UniProtKB">
        <authorList>
            <consortium name="EnsemblMetazoa"/>
        </authorList>
    </citation>
    <scope>IDENTIFICATION</scope>
</reference>
<dbReference type="EMBL" id="KB296315">
    <property type="protein sequence ID" value="ELU11924.1"/>
    <property type="molecule type" value="Genomic_DNA"/>
</dbReference>
<reference evidence="4" key="1">
    <citation type="submission" date="2012-12" db="EMBL/GenBank/DDBJ databases">
        <authorList>
            <person name="Hellsten U."/>
            <person name="Grimwood J."/>
            <person name="Chapman J.A."/>
            <person name="Shapiro H."/>
            <person name="Aerts A."/>
            <person name="Otillar R.P."/>
            <person name="Terry A.Y."/>
            <person name="Boore J.L."/>
            <person name="Simakov O."/>
            <person name="Marletaz F."/>
            <person name="Cho S.-J."/>
            <person name="Edsinger-Gonzales E."/>
            <person name="Havlak P."/>
            <person name="Kuo D.-H."/>
            <person name="Larsson T."/>
            <person name="Lv J."/>
            <person name="Arendt D."/>
            <person name="Savage R."/>
            <person name="Osoegawa K."/>
            <person name="de Jong P."/>
            <person name="Lindberg D.R."/>
            <person name="Seaver E.C."/>
            <person name="Weisblat D.A."/>
            <person name="Putnam N.H."/>
            <person name="Grigoriev I.V."/>
            <person name="Rokhsar D.S."/>
        </authorList>
    </citation>
    <scope>NUCLEOTIDE SEQUENCE</scope>
    <source>
        <strain evidence="4">I ESC-2004</strain>
    </source>
</reference>
<organism evidence="2">
    <name type="scientific">Capitella teleta</name>
    <name type="common">Polychaete worm</name>
    <dbReference type="NCBI Taxonomy" id="283909"/>
    <lineage>
        <taxon>Eukaryota</taxon>
        <taxon>Metazoa</taxon>
        <taxon>Spiralia</taxon>
        <taxon>Lophotrochozoa</taxon>
        <taxon>Annelida</taxon>
        <taxon>Polychaeta</taxon>
        <taxon>Sedentaria</taxon>
        <taxon>Scolecida</taxon>
        <taxon>Capitellidae</taxon>
        <taxon>Capitella</taxon>
    </lineage>
</organism>
<evidence type="ECO:0000256" key="1">
    <source>
        <dbReference type="SAM" id="MobiDB-lite"/>
    </source>
</evidence>
<feature type="non-terminal residue" evidence="2">
    <location>
        <position position="326"/>
    </location>
</feature>
<dbReference type="HOGENOM" id="CLU_854099_0_0_1"/>
<dbReference type="EMBL" id="AMQN01040184">
    <property type="status" value="NOT_ANNOTATED_CDS"/>
    <property type="molecule type" value="Genomic_DNA"/>
</dbReference>
<dbReference type="EnsemblMetazoa" id="CapteT228597">
    <property type="protein sequence ID" value="CapteP228597"/>
    <property type="gene ID" value="CapteG228597"/>
</dbReference>